<keyword evidence="4" id="KW-1185">Reference proteome</keyword>
<keyword evidence="2" id="KW-0812">Transmembrane</keyword>
<keyword evidence="2" id="KW-0472">Membrane</keyword>
<gene>
    <name evidence="3" type="ORF">CKO45_21805</name>
</gene>
<comment type="caution">
    <text evidence="3">The sequence shown here is derived from an EMBL/GenBank/DDBJ whole genome shotgun (WGS) entry which is preliminary data.</text>
</comment>
<protein>
    <submittedName>
        <fullName evidence="3">Uncharacterized protein</fullName>
    </submittedName>
</protein>
<evidence type="ECO:0000256" key="1">
    <source>
        <dbReference type="SAM" id="MobiDB-lite"/>
    </source>
</evidence>
<feature type="compositionally biased region" description="Low complexity" evidence="1">
    <location>
        <begin position="379"/>
        <end position="388"/>
    </location>
</feature>
<dbReference type="Proteomes" id="UP000697995">
    <property type="component" value="Unassembled WGS sequence"/>
</dbReference>
<feature type="transmembrane region" description="Helical" evidence="2">
    <location>
        <begin position="225"/>
        <end position="246"/>
    </location>
</feature>
<name>A0ABS1D2Z2_9PROT</name>
<accession>A0ABS1D2Z2</accession>
<feature type="transmembrane region" description="Helical" evidence="2">
    <location>
        <begin position="258"/>
        <end position="282"/>
    </location>
</feature>
<reference evidence="3 4" key="1">
    <citation type="journal article" date="2020" name="Microorganisms">
        <title>Osmotic Adaptation and Compatible Solute Biosynthesis of Phototrophic Bacteria as Revealed from Genome Analyses.</title>
        <authorList>
            <person name="Imhoff J.F."/>
            <person name="Rahn T."/>
            <person name="Kunzel S."/>
            <person name="Keller A."/>
            <person name="Neulinger S.C."/>
        </authorList>
    </citation>
    <scope>NUCLEOTIDE SEQUENCE [LARGE SCALE GENOMIC DNA]</scope>
    <source>
        <strain evidence="3 4">DSM 15382</strain>
    </source>
</reference>
<dbReference type="RefSeq" id="WP_133222864.1">
    <property type="nucleotide sequence ID" value="NZ_NRSG01000220.1"/>
</dbReference>
<evidence type="ECO:0000313" key="3">
    <source>
        <dbReference type="EMBL" id="MBK1660858.1"/>
    </source>
</evidence>
<evidence type="ECO:0000256" key="2">
    <source>
        <dbReference type="SAM" id="Phobius"/>
    </source>
</evidence>
<sequence>MANFDAGHYFLTMLAPVKAGMSEVNGKPGFSYRQTVLDSLAKLKNSETSVTSRGTPEASPFARNTMTHLARFALIDAPPYNGREGGDTLLTKLFGGGDPTVHQPVDTLGSPYLLFAADFDATDGSDASLRRFTDTLWATMRDELAGSEARDPRTGSKIHNGIFAQCYGFDEVRTAEDFFQYVKKCQVETTMPFNDYWRPGAPIPGDMTLPILDSAPDTGGPKIPWLQIGLGALAVWVLCLFGSLFLREGSAALHVANWVARWGLLAILVALAGLGAFVWSLYSRIMARGAQVFPPGATLPDVLKSLYLQQAFLEFVIQNQGRSDAALQAEYGKFVAACAPENETWRTQFPGVIRTPDAELTWPPPPGRADPVPPPAAAPAPQREGAVA</sequence>
<dbReference type="EMBL" id="NRSG01000220">
    <property type="protein sequence ID" value="MBK1660858.1"/>
    <property type="molecule type" value="Genomic_DNA"/>
</dbReference>
<proteinExistence type="predicted"/>
<feature type="region of interest" description="Disordered" evidence="1">
    <location>
        <begin position="356"/>
        <end position="388"/>
    </location>
</feature>
<organism evidence="3 4">
    <name type="scientific">Paracraurococcus ruber</name>
    <dbReference type="NCBI Taxonomy" id="77675"/>
    <lineage>
        <taxon>Bacteria</taxon>
        <taxon>Pseudomonadati</taxon>
        <taxon>Pseudomonadota</taxon>
        <taxon>Alphaproteobacteria</taxon>
        <taxon>Acetobacterales</taxon>
        <taxon>Roseomonadaceae</taxon>
        <taxon>Paracraurococcus</taxon>
    </lineage>
</organism>
<keyword evidence="2" id="KW-1133">Transmembrane helix</keyword>
<feature type="compositionally biased region" description="Pro residues" evidence="1">
    <location>
        <begin position="362"/>
        <end position="378"/>
    </location>
</feature>
<evidence type="ECO:0000313" key="4">
    <source>
        <dbReference type="Proteomes" id="UP000697995"/>
    </source>
</evidence>